<feature type="region of interest" description="Disordered" evidence="1">
    <location>
        <begin position="1"/>
        <end position="94"/>
    </location>
</feature>
<dbReference type="Proteomes" id="UP001153148">
    <property type="component" value="Unassembled WGS sequence"/>
</dbReference>
<name>A0ABN7P7E7_TIMPD</name>
<evidence type="ECO:0000313" key="2">
    <source>
        <dbReference type="EMBL" id="CAG2063723.1"/>
    </source>
</evidence>
<feature type="compositionally biased region" description="Low complexity" evidence="1">
    <location>
        <begin position="42"/>
        <end position="57"/>
    </location>
</feature>
<accession>A0ABN7P7E7</accession>
<protein>
    <submittedName>
        <fullName evidence="2">Uncharacterized protein</fullName>
    </submittedName>
</protein>
<proteinExistence type="predicted"/>
<organism evidence="2 3">
    <name type="scientific">Timema podura</name>
    <name type="common">Walking stick</name>
    <dbReference type="NCBI Taxonomy" id="61482"/>
    <lineage>
        <taxon>Eukaryota</taxon>
        <taxon>Metazoa</taxon>
        <taxon>Ecdysozoa</taxon>
        <taxon>Arthropoda</taxon>
        <taxon>Hexapoda</taxon>
        <taxon>Insecta</taxon>
        <taxon>Pterygota</taxon>
        <taxon>Neoptera</taxon>
        <taxon>Polyneoptera</taxon>
        <taxon>Phasmatodea</taxon>
        <taxon>Timematodea</taxon>
        <taxon>Timematoidea</taxon>
        <taxon>Timematidae</taxon>
        <taxon>Timema</taxon>
    </lineage>
</organism>
<dbReference type="EMBL" id="CAJPIN010028456">
    <property type="protein sequence ID" value="CAG2063723.1"/>
    <property type="molecule type" value="Genomic_DNA"/>
</dbReference>
<evidence type="ECO:0000256" key="1">
    <source>
        <dbReference type="SAM" id="MobiDB-lite"/>
    </source>
</evidence>
<feature type="non-terminal residue" evidence="2">
    <location>
        <position position="94"/>
    </location>
</feature>
<evidence type="ECO:0000313" key="3">
    <source>
        <dbReference type="Proteomes" id="UP001153148"/>
    </source>
</evidence>
<comment type="caution">
    <text evidence="2">The sequence shown here is derived from an EMBL/GenBank/DDBJ whole genome shotgun (WGS) entry which is preliminary data.</text>
</comment>
<keyword evidence="3" id="KW-1185">Reference proteome</keyword>
<feature type="compositionally biased region" description="Polar residues" evidence="1">
    <location>
        <begin position="1"/>
        <end position="32"/>
    </location>
</feature>
<gene>
    <name evidence="2" type="ORF">TPAB3V08_LOCUS10670</name>
</gene>
<reference evidence="2" key="1">
    <citation type="submission" date="2021-03" db="EMBL/GenBank/DDBJ databases">
        <authorList>
            <person name="Tran Van P."/>
        </authorList>
    </citation>
    <scope>NUCLEOTIDE SEQUENCE</scope>
</reference>
<sequence length="94" mass="10076">MFTILQRSPTSTHPDQQRSPSSINPKQPSPSDSIKDDLVNNIPGGSSSPSKDISPSSEEVHRIRNSCVYQNHDPRDSGSDGSGGSHYTNRGKGA</sequence>